<evidence type="ECO:0000313" key="7">
    <source>
        <dbReference type="EMBL" id="KAL2067353.1"/>
    </source>
</evidence>
<accession>A0ABR4CBP4</accession>
<protein>
    <recommendedName>
        <fullName evidence="9">Major facilitator superfamily (MFS) profile domain-containing protein</fullName>
    </recommendedName>
</protein>
<dbReference type="Gene3D" id="1.20.1250.20">
    <property type="entry name" value="MFS general substrate transporter like domains"/>
    <property type="match status" value="1"/>
</dbReference>
<feature type="transmembrane region" description="Helical" evidence="6">
    <location>
        <begin position="162"/>
        <end position="181"/>
    </location>
</feature>
<organism evidence="7 8">
    <name type="scientific">Oculimacula yallundae</name>
    <dbReference type="NCBI Taxonomy" id="86028"/>
    <lineage>
        <taxon>Eukaryota</taxon>
        <taxon>Fungi</taxon>
        <taxon>Dikarya</taxon>
        <taxon>Ascomycota</taxon>
        <taxon>Pezizomycotina</taxon>
        <taxon>Leotiomycetes</taxon>
        <taxon>Helotiales</taxon>
        <taxon>Ploettnerulaceae</taxon>
        <taxon>Oculimacula</taxon>
    </lineage>
</organism>
<gene>
    <name evidence="7" type="ORF">VTL71DRAFT_1778</name>
</gene>
<keyword evidence="4 6" id="KW-1133">Transmembrane helix</keyword>
<dbReference type="Pfam" id="PF07690">
    <property type="entry name" value="MFS_1"/>
    <property type="match status" value="1"/>
</dbReference>
<comment type="subcellular location">
    <subcellularLocation>
        <location evidence="1">Membrane</location>
        <topology evidence="1">Multi-pass membrane protein</topology>
    </subcellularLocation>
</comment>
<evidence type="ECO:0000256" key="6">
    <source>
        <dbReference type="SAM" id="Phobius"/>
    </source>
</evidence>
<evidence type="ECO:0000256" key="2">
    <source>
        <dbReference type="ARBA" id="ARBA00022448"/>
    </source>
</evidence>
<evidence type="ECO:0000256" key="4">
    <source>
        <dbReference type="ARBA" id="ARBA00022989"/>
    </source>
</evidence>
<dbReference type="PANTHER" id="PTHR43791:SF36">
    <property type="entry name" value="TRANSPORTER, PUTATIVE (AFU_ORTHOLOGUE AFUA_6G08340)-RELATED"/>
    <property type="match status" value="1"/>
</dbReference>
<evidence type="ECO:0000256" key="5">
    <source>
        <dbReference type="ARBA" id="ARBA00023136"/>
    </source>
</evidence>
<name>A0ABR4CBP4_9HELO</name>
<feature type="transmembrane region" description="Helical" evidence="6">
    <location>
        <begin position="280"/>
        <end position="305"/>
    </location>
</feature>
<evidence type="ECO:0000256" key="1">
    <source>
        <dbReference type="ARBA" id="ARBA00004141"/>
    </source>
</evidence>
<comment type="caution">
    <text evidence="7">The sequence shown here is derived from an EMBL/GenBank/DDBJ whole genome shotgun (WGS) entry which is preliminary data.</text>
</comment>
<keyword evidence="5 6" id="KW-0472">Membrane</keyword>
<keyword evidence="2" id="KW-0813">Transport</keyword>
<dbReference type="EMBL" id="JAZHXI010000010">
    <property type="protein sequence ID" value="KAL2067353.1"/>
    <property type="molecule type" value="Genomic_DNA"/>
</dbReference>
<sequence length="605" mass="65962">MYLTLSKESHVPIPRTSLSNKMTSFISSRESFEKEGVYVGGWSLRGVLTPKKRNGKHDSSEDKIEENTALPAQWTAKEESILVRKLDMRVLFPCTIVYFLAYLDRANIGAVKILGAGTPNSLEKSLGLVGKQFNWAVSITYFAVTVGLLPANIIMKKVSAKYFFPSIMVLWGIVVMSIAASENAAGLMTGRFFLGIPEAGVVPASIMYFSMVGVLRVLIPLSSVFEDDLGPMPSSRWYKPSERALRISVFHSANALAAAVSAFIASGIGSLQGAKGLNAWQWVFIIEGAAPIAISIPVFFLLLTFPETSTALSERQRFIAVNRLGRGAARKTDAWTWAAVRRIFSRPSTYVFFIAYVSVCIVSVAQGTFLPTILHVFLKFGPSKANLYTAIAALAIIPMYWIWGLHSDWTRERMWHFVVPMLISLPCYAVWTFVGTHPSTRGTSISTLSLYGMAFLGEMSLLAQPVLLSYRTSTLYGAAEQAVGGAAAIASLSIASILAPQMYPNQDSPNYVAGFTGTLGLIIVCIAAYLSLPFFLSLEASMRKKKTGHAIPLQALEDADNCKIASITREINHEDVTTTKAGYAGEVAVNLEEKGVLGSNHVERV</sequence>
<feature type="transmembrane region" description="Helical" evidence="6">
    <location>
        <begin position="415"/>
        <end position="436"/>
    </location>
</feature>
<keyword evidence="8" id="KW-1185">Reference proteome</keyword>
<feature type="transmembrane region" description="Helical" evidence="6">
    <location>
        <begin position="201"/>
        <end position="225"/>
    </location>
</feature>
<proteinExistence type="predicted"/>
<evidence type="ECO:0000256" key="3">
    <source>
        <dbReference type="ARBA" id="ARBA00022692"/>
    </source>
</evidence>
<feature type="transmembrane region" description="Helical" evidence="6">
    <location>
        <begin position="448"/>
        <end position="470"/>
    </location>
</feature>
<keyword evidence="3 6" id="KW-0812">Transmembrane</keyword>
<feature type="transmembrane region" description="Helical" evidence="6">
    <location>
        <begin position="350"/>
        <end position="373"/>
    </location>
</feature>
<dbReference type="Proteomes" id="UP001595075">
    <property type="component" value="Unassembled WGS sequence"/>
</dbReference>
<dbReference type="PANTHER" id="PTHR43791">
    <property type="entry name" value="PERMEASE-RELATED"/>
    <property type="match status" value="1"/>
</dbReference>
<dbReference type="InterPro" id="IPR036259">
    <property type="entry name" value="MFS_trans_sf"/>
</dbReference>
<feature type="transmembrane region" description="Helical" evidence="6">
    <location>
        <begin position="385"/>
        <end position="403"/>
    </location>
</feature>
<dbReference type="InterPro" id="IPR011701">
    <property type="entry name" value="MFS"/>
</dbReference>
<dbReference type="SUPFAM" id="SSF103473">
    <property type="entry name" value="MFS general substrate transporter"/>
    <property type="match status" value="1"/>
</dbReference>
<feature type="transmembrane region" description="Helical" evidence="6">
    <location>
        <begin position="482"/>
        <end position="499"/>
    </location>
</feature>
<evidence type="ECO:0008006" key="9">
    <source>
        <dbReference type="Google" id="ProtNLM"/>
    </source>
</evidence>
<reference evidence="7 8" key="1">
    <citation type="journal article" date="2024" name="Commun. Biol.">
        <title>Comparative genomic analysis of thermophilic fungi reveals convergent evolutionary adaptations and gene losses.</title>
        <authorList>
            <person name="Steindorff A.S."/>
            <person name="Aguilar-Pontes M.V."/>
            <person name="Robinson A.J."/>
            <person name="Andreopoulos B."/>
            <person name="LaButti K."/>
            <person name="Kuo A."/>
            <person name="Mondo S."/>
            <person name="Riley R."/>
            <person name="Otillar R."/>
            <person name="Haridas S."/>
            <person name="Lipzen A."/>
            <person name="Grimwood J."/>
            <person name="Schmutz J."/>
            <person name="Clum A."/>
            <person name="Reid I.D."/>
            <person name="Moisan M.C."/>
            <person name="Butler G."/>
            <person name="Nguyen T.T.M."/>
            <person name="Dewar K."/>
            <person name="Conant G."/>
            <person name="Drula E."/>
            <person name="Henrissat B."/>
            <person name="Hansel C."/>
            <person name="Singer S."/>
            <person name="Hutchinson M.I."/>
            <person name="de Vries R.P."/>
            <person name="Natvig D.O."/>
            <person name="Powell A.J."/>
            <person name="Tsang A."/>
            <person name="Grigoriev I.V."/>
        </authorList>
    </citation>
    <scope>NUCLEOTIDE SEQUENCE [LARGE SCALE GENOMIC DNA]</scope>
    <source>
        <strain evidence="7 8">CBS 494.80</strain>
    </source>
</reference>
<evidence type="ECO:0000313" key="8">
    <source>
        <dbReference type="Proteomes" id="UP001595075"/>
    </source>
</evidence>
<feature type="transmembrane region" description="Helical" evidence="6">
    <location>
        <begin position="135"/>
        <end position="155"/>
    </location>
</feature>
<feature type="transmembrane region" description="Helical" evidence="6">
    <location>
        <begin position="511"/>
        <end position="536"/>
    </location>
</feature>
<feature type="transmembrane region" description="Helical" evidence="6">
    <location>
        <begin position="245"/>
        <end position="268"/>
    </location>
</feature>